<comment type="subcellular location">
    <subcellularLocation>
        <location evidence="1">Cytoplasm</location>
    </subcellularLocation>
</comment>
<dbReference type="GO" id="GO:0043161">
    <property type="term" value="P:proteasome-mediated ubiquitin-dependent protein catabolic process"/>
    <property type="evidence" value="ECO:0007669"/>
    <property type="project" value="TreeGrafter"/>
</dbReference>
<protein>
    <recommendedName>
        <fullName evidence="11">PFU domain-containing protein</fullName>
    </recommendedName>
</protein>
<dbReference type="PROSITE" id="PS50082">
    <property type="entry name" value="WD_REPEATS_2"/>
    <property type="match status" value="3"/>
</dbReference>
<dbReference type="PROSITE" id="PS51396">
    <property type="entry name" value="PUL"/>
    <property type="match status" value="1"/>
</dbReference>
<dbReference type="GeneID" id="54782977"/>
<dbReference type="OrthoDB" id="10265988at2759"/>
<dbReference type="AlphaFoldDB" id="A0A642UHY7"/>
<dbReference type="Pfam" id="PF08324">
    <property type="entry name" value="PUL"/>
    <property type="match status" value="1"/>
</dbReference>
<dbReference type="GO" id="GO:0043130">
    <property type="term" value="F:ubiquitin binding"/>
    <property type="evidence" value="ECO:0007669"/>
    <property type="project" value="TreeGrafter"/>
</dbReference>
<evidence type="ECO:0008006" key="11">
    <source>
        <dbReference type="Google" id="ProtNLM"/>
    </source>
</evidence>
<feature type="repeat" description="WD" evidence="5">
    <location>
        <begin position="215"/>
        <end position="256"/>
    </location>
</feature>
<feature type="compositionally biased region" description="Basic and acidic residues" evidence="6">
    <location>
        <begin position="9"/>
        <end position="23"/>
    </location>
</feature>
<keyword evidence="2" id="KW-0963">Cytoplasm</keyword>
<comment type="caution">
    <text evidence="9">The sequence shown here is derived from an EMBL/GenBank/DDBJ whole genome shotgun (WGS) entry which is preliminary data.</text>
</comment>
<sequence length="708" mass="77384">MFKLSRQLQGHEQDVRGVTHLRDNSPVSCSRDGTVRQWHPDNSGSILTTSGTNAFINCVNFTVADNLIACGGQEAIVYMLKPDEPSQEPEFALVGHQGNICSVRSSLTTNQLISSSWDGTARVWSLADFSEVHVLQGHPSAVWDAIILGEDRYVTAGADKTIRLWHQHKEVGQLVGHTDVVRSLVKIDATHIVSAANDGSIKVWDVESRQCVRTLDGHESFIYSLAYDAESKRLASAGEDRSVRLWDLGSVEPKQVITLPCVSVWCVDFDNNGDLLVGSSDNYLRVFSADPSRYATEAELISFADAVKESTIAEQSLSQINRTDLPGYEALEKPGKSEGATIMVKSPEGNIEAHQWSGGLWTKIGDVVGATKDSQKQEYGGKQWDYVFDVDVEDGKPPLKLPYNVNENAYAAAERFLADNDLPTSYREEVVRFIEKNTAGFNIEQQSGYDRAADPYMNTQATSQPQKKSPTPSVIPSQEAVYFSDFKSEQLAKGLAKFNSSAPTDVQLSSSDSDEINQALKAVHAKGSHLIDTGLYIIDKWSPDAAVIGLDLIRVSLAYVPSCYDKVNQALIKVFGSSPSTMVGMMALKVLNNLANFLPIKDSEIAAAGNFIKSCDKTHKQYGAACTAYATLIYTLSSEQARSNLAFTAADEVVESGSEAAYRVLIAYGNLKHAGKAGDVPPWVSTAFTKYGSEPRFQTLKKELEALK</sequence>
<evidence type="ECO:0000256" key="1">
    <source>
        <dbReference type="ARBA" id="ARBA00004496"/>
    </source>
</evidence>
<dbReference type="SUPFAM" id="SSF50978">
    <property type="entry name" value="WD40 repeat-like"/>
    <property type="match status" value="1"/>
</dbReference>
<dbReference type="InterPro" id="IPR036322">
    <property type="entry name" value="WD40_repeat_dom_sf"/>
</dbReference>
<dbReference type="Gene3D" id="1.25.10.10">
    <property type="entry name" value="Leucine-rich Repeat Variant"/>
    <property type="match status" value="1"/>
</dbReference>
<dbReference type="InterPro" id="IPR038122">
    <property type="entry name" value="PFU_sf"/>
</dbReference>
<keyword evidence="10" id="KW-1185">Reference proteome</keyword>
<dbReference type="InterPro" id="IPR019775">
    <property type="entry name" value="WD40_repeat_CS"/>
</dbReference>
<dbReference type="Pfam" id="PF00400">
    <property type="entry name" value="WD40"/>
    <property type="match status" value="6"/>
</dbReference>
<evidence type="ECO:0000256" key="3">
    <source>
        <dbReference type="ARBA" id="ARBA00022574"/>
    </source>
</evidence>
<feature type="repeat" description="WD" evidence="5">
    <location>
        <begin position="93"/>
        <end position="134"/>
    </location>
</feature>
<dbReference type="GO" id="GO:0010992">
    <property type="term" value="P:ubiquitin recycling"/>
    <property type="evidence" value="ECO:0007669"/>
    <property type="project" value="TreeGrafter"/>
</dbReference>
<reference evidence="9 10" key="1">
    <citation type="submission" date="2019-07" db="EMBL/GenBank/DDBJ databases">
        <title>Genome assembly of two rare yeast pathogens: Diutina rugosa and Trichomonascus ciferrii.</title>
        <authorList>
            <person name="Mixao V."/>
            <person name="Saus E."/>
            <person name="Hansen A."/>
            <person name="Lass-Flor C."/>
            <person name="Gabaldon T."/>
        </authorList>
    </citation>
    <scope>NUCLEOTIDE SEQUENCE [LARGE SCALE GENOMIC DNA]</scope>
    <source>
        <strain evidence="9 10">CBS 613</strain>
    </source>
</reference>
<dbReference type="CDD" id="cd00200">
    <property type="entry name" value="WD40"/>
    <property type="match status" value="1"/>
</dbReference>
<keyword evidence="4" id="KW-0677">Repeat</keyword>
<dbReference type="InterPro" id="IPR020472">
    <property type="entry name" value="WD40_PAC1"/>
</dbReference>
<keyword evidence="3 5" id="KW-0853">WD repeat</keyword>
<dbReference type="Gene3D" id="3.10.20.870">
    <property type="entry name" value="PFU (PLAA family ubiquitin binding), C-terminal domain"/>
    <property type="match status" value="1"/>
</dbReference>
<feature type="domain" description="PFU" evidence="7">
    <location>
        <begin position="353"/>
        <end position="448"/>
    </location>
</feature>
<feature type="domain" description="PUL" evidence="8">
    <location>
        <begin position="473"/>
        <end position="708"/>
    </location>
</feature>
<name>A0A642UHY7_DIURU</name>
<evidence type="ECO:0000259" key="7">
    <source>
        <dbReference type="PROSITE" id="PS51394"/>
    </source>
</evidence>
<dbReference type="PANTHER" id="PTHR19849">
    <property type="entry name" value="PHOSPHOLIPASE A-2-ACTIVATING PROTEIN"/>
    <property type="match status" value="1"/>
</dbReference>
<dbReference type="GO" id="GO:0005737">
    <property type="term" value="C:cytoplasm"/>
    <property type="evidence" value="ECO:0007669"/>
    <property type="project" value="UniProtKB-SubCell"/>
</dbReference>
<evidence type="ECO:0000259" key="8">
    <source>
        <dbReference type="PROSITE" id="PS51396"/>
    </source>
</evidence>
<feature type="repeat" description="WD" evidence="5">
    <location>
        <begin position="174"/>
        <end position="214"/>
    </location>
</feature>
<evidence type="ECO:0000313" key="10">
    <source>
        <dbReference type="Proteomes" id="UP000449547"/>
    </source>
</evidence>
<proteinExistence type="predicted"/>
<organism evidence="9 10">
    <name type="scientific">Diutina rugosa</name>
    <name type="common">Yeast</name>
    <name type="synonym">Candida rugosa</name>
    <dbReference type="NCBI Taxonomy" id="5481"/>
    <lineage>
        <taxon>Eukaryota</taxon>
        <taxon>Fungi</taxon>
        <taxon>Dikarya</taxon>
        <taxon>Ascomycota</taxon>
        <taxon>Saccharomycotina</taxon>
        <taxon>Pichiomycetes</taxon>
        <taxon>Debaryomycetaceae</taxon>
        <taxon>Diutina</taxon>
    </lineage>
</organism>
<dbReference type="Pfam" id="PF09070">
    <property type="entry name" value="PFU"/>
    <property type="match status" value="1"/>
</dbReference>
<feature type="region of interest" description="Disordered" evidence="6">
    <location>
        <begin position="1"/>
        <end position="35"/>
    </location>
</feature>
<dbReference type="GO" id="GO:0005634">
    <property type="term" value="C:nucleus"/>
    <property type="evidence" value="ECO:0007669"/>
    <property type="project" value="TreeGrafter"/>
</dbReference>
<dbReference type="InterPro" id="IPR001680">
    <property type="entry name" value="WD40_rpt"/>
</dbReference>
<dbReference type="RefSeq" id="XP_034010818.1">
    <property type="nucleotide sequence ID" value="XM_034157187.1"/>
</dbReference>
<dbReference type="VEuPathDB" id="FungiDB:DIURU_004326"/>
<dbReference type="PROSITE" id="PS50294">
    <property type="entry name" value="WD_REPEATS_REGION"/>
    <property type="match status" value="3"/>
</dbReference>
<dbReference type="InterPro" id="IPR013535">
    <property type="entry name" value="PUL_dom"/>
</dbReference>
<gene>
    <name evidence="9" type="ORF">DIURU_004326</name>
</gene>
<evidence type="ECO:0000256" key="6">
    <source>
        <dbReference type="SAM" id="MobiDB-lite"/>
    </source>
</evidence>
<dbReference type="Gene3D" id="2.130.10.10">
    <property type="entry name" value="YVTN repeat-like/Quinoprotein amine dehydrogenase"/>
    <property type="match status" value="1"/>
</dbReference>
<dbReference type="PANTHER" id="PTHR19849:SF0">
    <property type="entry name" value="PHOSPHOLIPASE A-2-ACTIVATING PROTEIN"/>
    <property type="match status" value="1"/>
</dbReference>
<dbReference type="InterPro" id="IPR011989">
    <property type="entry name" value="ARM-like"/>
</dbReference>
<evidence type="ECO:0000256" key="2">
    <source>
        <dbReference type="ARBA" id="ARBA00022490"/>
    </source>
</evidence>
<dbReference type="InterPro" id="IPR015155">
    <property type="entry name" value="PFU"/>
</dbReference>
<dbReference type="InterPro" id="IPR015943">
    <property type="entry name" value="WD40/YVTN_repeat-like_dom_sf"/>
</dbReference>
<dbReference type="PRINTS" id="PR00320">
    <property type="entry name" value="GPROTEINBRPT"/>
</dbReference>
<evidence type="ECO:0000313" key="9">
    <source>
        <dbReference type="EMBL" id="KAA8899304.1"/>
    </source>
</evidence>
<dbReference type="Proteomes" id="UP000449547">
    <property type="component" value="Unassembled WGS sequence"/>
</dbReference>
<dbReference type="OMA" id="STIMVKN"/>
<dbReference type="EMBL" id="SWFT01000124">
    <property type="protein sequence ID" value="KAA8899304.1"/>
    <property type="molecule type" value="Genomic_DNA"/>
</dbReference>
<evidence type="ECO:0000256" key="5">
    <source>
        <dbReference type="PROSITE-ProRule" id="PRU00221"/>
    </source>
</evidence>
<evidence type="ECO:0000256" key="4">
    <source>
        <dbReference type="ARBA" id="ARBA00022737"/>
    </source>
</evidence>
<dbReference type="PROSITE" id="PS51394">
    <property type="entry name" value="PFU"/>
    <property type="match status" value="1"/>
</dbReference>
<dbReference type="SMART" id="SM00320">
    <property type="entry name" value="WD40"/>
    <property type="match status" value="7"/>
</dbReference>
<accession>A0A642UHY7</accession>
<dbReference type="PROSITE" id="PS00678">
    <property type="entry name" value="WD_REPEATS_1"/>
    <property type="match status" value="2"/>
</dbReference>